<evidence type="ECO:0000313" key="3">
    <source>
        <dbReference type="Proteomes" id="UP000535406"/>
    </source>
</evidence>
<feature type="compositionally biased region" description="Basic and acidic residues" evidence="1">
    <location>
        <begin position="19"/>
        <end position="29"/>
    </location>
</feature>
<dbReference type="EMBL" id="JACHIK010000002">
    <property type="protein sequence ID" value="MBB5041099.1"/>
    <property type="molecule type" value="Genomic_DNA"/>
</dbReference>
<feature type="region of interest" description="Disordered" evidence="1">
    <location>
        <begin position="1"/>
        <end position="32"/>
    </location>
</feature>
<gene>
    <name evidence="2" type="ORF">HNQ66_000482</name>
</gene>
<comment type="caution">
    <text evidence="2">The sequence shown here is derived from an EMBL/GenBank/DDBJ whole genome shotgun (WGS) entry which is preliminary data.</text>
</comment>
<dbReference type="RefSeq" id="WP_184140500.1">
    <property type="nucleotide sequence ID" value="NZ_JACHIK010000002.1"/>
</dbReference>
<accession>A0A7W7YRW1</accession>
<protein>
    <submittedName>
        <fullName evidence="2">Uncharacterized protein</fullName>
    </submittedName>
</protein>
<keyword evidence="3" id="KW-1185">Reference proteome</keyword>
<dbReference type="Proteomes" id="UP000535406">
    <property type="component" value="Unassembled WGS sequence"/>
</dbReference>
<organism evidence="2 3">
    <name type="scientific">Shinella fusca</name>
    <dbReference type="NCBI Taxonomy" id="544480"/>
    <lineage>
        <taxon>Bacteria</taxon>
        <taxon>Pseudomonadati</taxon>
        <taxon>Pseudomonadota</taxon>
        <taxon>Alphaproteobacteria</taxon>
        <taxon>Hyphomicrobiales</taxon>
        <taxon>Rhizobiaceae</taxon>
        <taxon>Shinella</taxon>
    </lineage>
</organism>
<proteinExistence type="predicted"/>
<evidence type="ECO:0000313" key="2">
    <source>
        <dbReference type="EMBL" id="MBB5041099.1"/>
    </source>
</evidence>
<evidence type="ECO:0000256" key="1">
    <source>
        <dbReference type="SAM" id="MobiDB-lite"/>
    </source>
</evidence>
<sequence>MAHGNVGPSARGCIVNDDSGQHSLRERDLQVSPGDAEKVVSAIIATADPQASPLRLALGSDAYGAMHRALSERLAELEGQKDLAASTDEQ</sequence>
<reference evidence="2 3" key="1">
    <citation type="submission" date="2020-08" db="EMBL/GenBank/DDBJ databases">
        <title>Genomic Encyclopedia of Type Strains, Phase IV (KMG-IV): sequencing the most valuable type-strain genomes for metagenomic binning, comparative biology and taxonomic classification.</title>
        <authorList>
            <person name="Goeker M."/>
        </authorList>
    </citation>
    <scope>NUCLEOTIDE SEQUENCE [LARGE SCALE GENOMIC DNA]</scope>
    <source>
        <strain evidence="2 3">DSM 21319</strain>
    </source>
</reference>
<name>A0A7W7YRW1_9HYPH</name>
<dbReference type="AlphaFoldDB" id="A0A7W7YRW1"/>